<accession>A0ABD6A002</accession>
<keyword evidence="3" id="KW-1185">Reference proteome</keyword>
<evidence type="ECO:0000256" key="1">
    <source>
        <dbReference type="SAM" id="MobiDB-lite"/>
    </source>
</evidence>
<dbReference type="RefSeq" id="WP_379704148.1">
    <property type="nucleotide sequence ID" value="NZ_JBHTAT010000001.1"/>
</dbReference>
<evidence type="ECO:0000313" key="2">
    <source>
        <dbReference type="EMBL" id="MFC7255831.1"/>
    </source>
</evidence>
<dbReference type="EMBL" id="JBHTAT010000001">
    <property type="protein sequence ID" value="MFC7255831.1"/>
    <property type="molecule type" value="Genomic_DNA"/>
</dbReference>
<sequence>MTNESSNPEYAAKETLIKLIENASRDLKMVRELRLMTDQEELEGELDALEAVEVYLATILRSIHYRRSEHFDEEQQYVTPLDESQMEHLIAMAQRDEPEWEGTVQKRGPSPPFLD</sequence>
<comment type="caution">
    <text evidence="2">The sequence shown here is derived from an EMBL/GenBank/DDBJ whole genome shotgun (WGS) entry which is preliminary data.</text>
</comment>
<dbReference type="Proteomes" id="UP001596434">
    <property type="component" value="Unassembled WGS sequence"/>
</dbReference>
<name>A0ABD6A002_9EURY</name>
<protein>
    <submittedName>
        <fullName evidence="2">Uncharacterized protein</fullName>
    </submittedName>
</protein>
<organism evidence="2 3">
    <name type="scientific">Haloplanus litoreus</name>
    <dbReference type="NCBI Taxonomy" id="767515"/>
    <lineage>
        <taxon>Archaea</taxon>
        <taxon>Methanobacteriati</taxon>
        <taxon>Methanobacteriota</taxon>
        <taxon>Stenosarchaea group</taxon>
        <taxon>Halobacteria</taxon>
        <taxon>Halobacteriales</taxon>
        <taxon>Haloferacaceae</taxon>
        <taxon>Haloplanus</taxon>
    </lineage>
</organism>
<feature type="region of interest" description="Disordered" evidence="1">
    <location>
        <begin position="95"/>
        <end position="115"/>
    </location>
</feature>
<dbReference type="AlphaFoldDB" id="A0ABD6A002"/>
<gene>
    <name evidence="2" type="ORF">ACFQKE_11100</name>
</gene>
<evidence type="ECO:0000313" key="3">
    <source>
        <dbReference type="Proteomes" id="UP001596434"/>
    </source>
</evidence>
<proteinExistence type="predicted"/>
<dbReference type="GeneID" id="96954205"/>
<reference evidence="2 3" key="1">
    <citation type="journal article" date="2019" name="Int. J. Syst. Evol. Microbiol.">
        <title>The Global Catalogue of Microorganisms (GCM) 10K type strain sequencing project: providing services to taxonomists for standard genome sequencing and annotation.</title>
        <authorList>
            <consortium name="The Broad Institute Genomics Platform"/>
            <consortium name="The Broad Institute Genome Sequencing Center for Infectious Disease"/>
            <person name="Wu L."/>
            <person name="Ma J."/>
        </authorList>
    </citation>
    <scope>NUCLEOTIDE SEQUENCE [LARGE SCALE GENOMIC DNA]</scope>
    <source>
        <strain evidence="2 3">GX21</strain>
    </source>
</reference>